<dbReference type="SMART" id="SM00045">
    <property type="entry name" value="DAGKa"/>
    <property type="match status" value="1"/>
</dbReference>
<evidence type="ECO:0000313" key="47">
    <source>
        <dbReference type="Proteomes" id="UP000261640"/>
    </source>
</evidence>
<evidence type="ECO:0000256" key="10">
    <source>
        <dbReference type="ARBA" id="ARBA00022679"/>
    </source>
</evidence>
<evidence type="ECO:0000256" key="8">
    <source>
        <dbReference type="ARBA" id="ARBA00022490"/>
    </source>
</evidence>
<dbReference type="InterPro" id="IPR002110">
    <property type="entry name" value="Ankyrin_rpt"/>
</dbReference>
<dbReference type="FunFam" id="1.25.40.20:FF:000034">
    <property type="entry name" value="Diacylglycerol kinase"/>
    <property type="match status" value="1"/>
</dbReference>
<keyword evidence="19" id="KW-0443">Lipid metabolism</keyword>
<evidence type="ECO:0000256" key="15">
    <source>
        <dbReference type="ARBA" id="ARBA00022777"/>
    </source>
</evidence>
<evidence type="ECO:0000256" key="4">
    <source>
        <dbReference type="ARBA" id="ARBA00004514"/>
    </source>
</evidence>
<evidence type="ECO:0000256" key="20">
    <source>
        <dbReference type="ARBA" id="ARBA00023136"/>
    </source>
</evidence>
<evidence type="ECO:0000256" key="21">
    <source>
        <dbReference type="ARBA" id="ARBA00023242"/>
    </source>
</evidence>
<dbReference type="InterPro" id="IPR036770">
    <property type="entry name" value="Ankyrin_rpt-contain_sf"/>
</dbReference>
<keyword evidence="15 43" id="KW-0418">Kinase</keyword>
<dbReference type="CDD" id="cd20849">
    <property type="entry name" value="C1_DGKzeta_rpt1"/>
    <property type="match status" value="1"/>
</dbReference>
<evidence type="ECO:0000256" key="32">
    <source>
        <dbReference type="ARBA" id="ARBA00034647"/>
    </source>
</evidence>
<dbReference type="InterPro" id="IPR056383">
    <property type="entry name" value="DGKI-like_dom"/>
</dbReference>
<dbReference type="PANTHER" id="PTHR11255">
    <property type="entry name" value="DIACYLGLYCEROL KINASE"/>
    <property type="match status" value="1"/>
</dbReference>
<feature type="compositionally biased region" description="Polar residues" evidence="44">
    <location>
        <begin position="943"/>
        <end position="953"/>
    </location>
</feature>
<evidence type="ECO:0000256" key="12">
    <source>
        <dbReference type="ARBA" id="ARBA00022737"/>
    </source>
</evidence>
<evidence type="ECO:0000256" key="2">
    <source>
        <dbReference type="ARBA" id="ARBA00004236"/>
    </source>
</evidence>
<dbReference type="SUPFAM" id="SSF48403">
    <property type="entry name" value="Ankyrin repeat"/>
    <property type="match status" value="1"/>
</dbReference>
<dbReference type="PROSITE" id="PS50297">
    <property type="entry name" value="ANK_REP_REGION"/>
    <property type="match status" value="1"/>
</dbReference>
<evidence type="ECO:0000256" key="14">
    <source>
        <dbReference type="ARBA" id="ARBA00022771"/>
    </source>
</evidence>
<evidence type="ECO:0000256" key="43">
    <source>
        <dbReference type="RuleBase" id="RU361128"/>
    </source>
</evidence>
<comment type="catalytic activity">
    <reaction evidence="31">
        <text>1-O-alkyl-2-acyl-sn-glycerol + ATP = 1-O-alkyl-2-acyl-sn-glycero-3-phosphate + ADP + H(+)</text>
        <dbReference type="Rhea" id="RHEA:44072"/>
        <dbReference type="ChEBI" id="CHEBI:15378"/>
        <dbReference type="ChEBI" id="CHEBI:30616"/>
        <dbReference type="ChEBI" id="CHEBI:52595"/>
        <dbReference type="ChEBI" id="CHEBI:73332"/>
        <dbReference type="ChEBI" id="CHEBI:456216"/>
    </reaction>
    <physiologicalReaction direction="left-to-right" evidence="31">
        <dbReference type="Rhea" id="RHEA:44073"/>
    </physiologicalReaction>
</comment>
<dbReference type="InterPro" id="IPR000756">
    <property type="entry name" value="Diacylglycerol_kin_accessory"/>
</dbReference>
<evidence type="ECO:0000256" key="29">
    <source>
        <dbReference type="ARBA" id="ARBA00034636"/>
    </source>
</evidence>
<dbReference type="UniPathway" id="UPA00230"/>
<dbReference type="GeneTree" id="ENSGT00940000156152"/>
<evidence type="ECO:0000256" key="34">
    <source>
        <dbReference type="ARBA" id="ARBA00050429"/>
    </source>
</evidence>
<dbReference type="Pfam" id="PF12796">
    <property type="entry name" value="Ank_2"/>
    <property type="match status" value="1"/>
</dbReference>
<name>A0A7N8X6E3_9TELE</name>
<comment type="pathway">
    <text evidence="41">Glycerolipid metabolism.</text>
</comment>
<evidence type="ECO:0000256" key="5">
    <source>
        <dbReference type="ARBA" id="ARBA00005175"/>
    </source>
</evidence>
<comment type="catalytic activity">
    <reaction evidence="27">
        <text>1-O-hexadecyl-sn-glycerol + ATP = 1-O-hexadecyl-sn-glycero-3-phosphate + ADP + H(+)</text>
        <dbReference type="Rhea" id="RHEA:41672"/>
        <dbReference type="ChEBI" id="CHEBI:15378"/>
        <dbReference type="ChEBI" id="CHEBI:30616"/>
        <dbReference type="ChEBI" id="CHEBI:34115"/>
        <dbReference type="ChEBI" id="CHEBI:77580"/>
        <dbReference type="ChEBI" id="CHEBI:456216"/>
    </reaction>
    <physiologicalReaction direction="left-to-right" evidence="27">
        <dbReference type="Rhea" id="RHEA:41673"/>
    </physiologicalReaction>
</comment>
<evidence type="ECO:0000256" key="26">
    <source>
        <dbReference type="ARBA" id="ARBA00023411"/>
    </source>
</evidence>
<dbReference type="GO" id="GO:0098978">
    <property type="term" value="C:glutamatergic synapse"/>
    <property type="evidence" value="ECO:0007669"/>
    <property type="project" value="TreeGrafter"/>
</dbReference>
<evidence type="ECO:0000256" key="38">
    <source>
        <dbReference type="ARBA" id="ARBA00051008"/>
    </source>
</evidence>
<evidence type="ECO:0000256" key="39">
    <source>
        <dbReference type="ARBA" id="ARBA00051332"/>
    </source>
</evidence>
<evidence type="ECO:0000256" key="19">
    <source>
        <dbReference type="ARBA" id="ARBA00023098"/>
    </source>
</evidence>
<comment type="catalytic activity">
    <reaction evidence="30">
        <text>1-O-hexadecyl-2-(9Z-octadecenoyl)-sn-glycerol + ATP = 1-O-hexadecyl-2-(9Z-octadecenoyl)-sn-glycero-3-phosphate + ADP + H(+)</text>
        <dbReference type="Rhea" id="RHEA:40407"/>
        <dbReference type="ChEBI" id="CHEBI:15378"/>
        <dbReference type="ChEBI" id="CHEBI:30616"/>
        <dbReference type="ChEBI" id="CHEBI:77185"/>
        <dbReference type="ChEBI" id="CHEBI:77187"/>
        <dbReference type="ChEBI" id="CHEBI:456216"/>
    </reaction>
    <physiologicalReaction direction="left-to-right" evidence="30">
        <dbReference type="Rhea" id="RHEA:40408"/>
    </physiologicalReaction>
</comment>
<evidence type="ECO:0000256" key="35">
    <source>
        <dbReference type="ARBA" id="ARBA00050690"/>
    </source>
</evidence>
<dbReference type="InterPro" id="IPR002219">
    <property type="entry name" value="PKC_DAG/PE"/>
</dbReference>
<proteinExistence type="inferred from homology"/>
<dbReference type="SUPFAM" id="SSF111331">
    <property type="entry name" value="NAD kinase/diacylglycerol kinase-like"/>
    <property type="match status" value="1"/>
</dbReference>
<dbReference type="EC" id="2.7.1.107" evidence="43"/>
<evidence type="ECO:0000313" key="46">
    <source>
        <dbReference type="Ensembl" id="ENSMAMP00000041132.1"/>
    </source>
</evidence>
<comment type="catalytic activity">
    <reaction evidence="24">
        <text>1,2-didecanoyl-sn-glycerol + ATP = 1,2-didecanoyl-sn-glycero-3-phosphate + ADP + H(+)</text>
        <dbReference type="Rhea" id="RHEA:43428"/>
        <dbReference type="ChEBI" id="CHEBI:15378"/>
        <dbReference type="ChEBI" id="CHEBI:18155"/>
        <dbReference type="ChEBI" id="CHEBI:30616"/>
        <dbReference type="ChEBI" id="CHEBI:78227"/>
        <dbReference type="ChEBI" id="CHEBI:456216"/>
    </reaction>
    <physiologicalReaction direction="left-to-right" evidence="24">
        <dbReference type="Rhea" id="RHEA:43429"/>
    </physiologicalReaction>
</comment>
<feature type="region of interest" description="Disordered" evidence="44">
    <location>
        <begin position="15"/>
        <end position="67"/>
    </location>
</feature>
<comment type="pathway">
    <text evidence="5">Lipid metabolism; glycerolipid metabolism.</text>
</comment>
<dbReference type="GO" id="GO:0004143">
    <property type="term" value="F:ATP-dependent diacylglycerol kinase activity"/>
    <property type="evidence" value="ECO:0007669"/>
    <property type="project" value="UniProtKB-EC"/>
</dbReference>
<evidence type="ECO:0000256" key="40">
    <source>
        <dbReference type="ARBA" id="ARBA00051725"/>
    </source>
</evidence>
<evidence type="ECO:0000256" key="24">
    <source>
        <dbReference type="ARBA" id="ARBA00023395"/>
    </source>
</evidence>
<dbReference type="GO" id="GO:0007200">
    <property type="term" value="P:phospholipase C-activating G protein-coupled receptor signaling pathway"/>
    <property type="evidence" value="ECO:0007669"/>
    <property type="project" value="InterPro"/>
</dbReference>
<dbReference type="GO" id="GO:0008270">
    <property type="term" value="F:zinc ion binding"/>
    <property type="evidence" value="ECO:0007669"/>
    <property type="project" value="UniProtKB-KW"/>
</dbReference>
<dbReference type="SMART" id="SM00109">
    <property type="entry name" value="C1"/>
    <property type="match status" value="2"/>
</dbReference>
<evidence type="ECO:0000256" key="11">
    <source>
        <dbReference type="ARBA" id="ARBA00022723"/>
    </source>
</evidence>
<evidence type="ECO:0000256" key="16">
    <source>
        <dbReference type="ARBA" id="ARBA00022833"/>
    </source>
</evidence>
<reference evidence="46" key="1">
    <citation type="submission" date="2025-08" db="UniProtKB">
        <authorList>
            <consortium name="Ensembl"/>
        </authorList>
    </citation>
    <scope>IDENTIFICATION</scope>
</reference>
<evidence type="ECO:0000256" key="28">
    <source>
        <dbReference type="ARBA" id="ARBA00034624"/>
    </source>
</evidence>
<dbReference type="CDD" id="cd20895">
    <property type="entry name" value="C1_DGKzeta_rpt2"/>
    <property type="match status" value="1"/>
</dbReference>
<evidence type="ECO:0000256" key="30">
    <source>
        <dbReference type="ARBA" id="ARBA00034638"/>
    </source>
</evidence>
<evidence type="ECO:0000256" key="25">
    <source>
        <dbReference type="ARBA" id="ARBA00023400"/>
    </source>
</evidence>
<comment type="catalytic activity">
    <reaction evidence="28">
        <text>1-O-hexadecyl-2-(5Z,8Z,11Z,14Z-eicosatetraenoyl)-sn-glycerol + ATP = 1-O-hexadecyl-2-(5Z,8Z,11Z,14Z-eicosatetraenoyl)-sn-glycero-3-phosphate + ADP + H(+)</text>
        <dbReference type="Rhea" id="RHEA:40403"/>
        <dbReference type="ChEBI" id="CHEBI:15378"/>
        <dbReference type="ChEBI" id="CHEBI:30616"/>
        <dbReference type="ChEBI" id="CHEBI:77184"/>
        <dbReference type="ChEBI" id="CHEBI:77186"/>
        <dbReference type="ChEBI" id="CHEBI:456216"/>
    </reaction>
    <physiologicalReaction direction="left-to-right" evidence="28">
        <dbReference type="Rhea" id="RHEA:40404"/>
    </physiologicalReaction>
</comment>
<protein>
    <recommendedName>
        <fullName evidence="43">Diacylglycerol kinase</fullName>
        <shortName evidence="43">DAG kinase</shortName>
        <ecNumber evidence="43">2.7.1.107</ecNumber>
    </recommendedName>
</protein>
<dbReference type="Pfam" id="PF00609">
    <property type="entry name" value="DAGK_acc"/>
    <property type="match status" value="1"/>
</dbReference>
<dbReference type="AlphaFoldDB" id="A0A7N8X6E3"/>
<evidence type="ECO:0000256" key="33">
    <source>
        <dbReference type="ARBA" id="ARBA00049500"/>
    </source>
</evidence>
<comment type="catalytic activity">
    <reaction evidence="26">
        <text>a 1,2-diacyl-sn-glycerol + ATP = a 1,2-diacyl-sn-glycero-3-phosphate + ADP + H(+)</text>
        <dbReference type="Rhea" id="RHEA:10272"/>
        <dbReference type="ChEBI" id="CHEBI:15378"/>
        <dbReference type="ChEBI" id="CHEBI:17815"/>
        <dbReference type="ChEBI" id="CHEBI:30616"/>
        <dbReference type="ChEBI" id="CHEBI:58608"/>
        <dbReference type="ChEBI" id="CHEBI:456216"/>
        <dbReference type="EC" id="2.7.1.107"/>
    </reaction>
    <physiologicalReaction direction="left-to-right" evidence="26">
        <dbReference type="Rhea" id="RHEA:10273"/>
    </physiologicalReaction>
</comment>
<comment type="similarity">
    <text evidence="6 43">Belongs to the eukaryotic diacylglycerol kinase family.</text>
</comment>
<comment type="catalytic activity">
    <reaction evidence="38">
        <text>1-octadecanoyl-2-(9Z-octadecenoyl)-sn-glycerol + ATP = 1-octadecanoyl-2-(9Z-octadecenoyl)-sn-glycero-3-phosphate + ADP + H(+)</text>
        <dbReference type="Rhea" id="RHEA:43424"/>
        <dbReference type="ChEBI" id="CHEBI:15378"/>
        <dbReference type="ChEBI" id="CHEBI:30616"/>
        <dbReference type="ChEBI" id="CHEBI:74560"/>
        <dbReference type="ChEBI" id="CHEBI:75468"/>
        <dbReference type="ChEBI" id="CHEBI:456216"/>
    </reaction>
    <physiologicalReaction direction="left-to-right" evidence="38">
        <dbReference type="Rhea" id="RHEA:43425"/>
    </physiologicalReaction>
</comment>
<comment type="catalytic activity">
    <reaction evidence="32">
        <text>1-O-hexadecyl-2-acetyl-sn-glycerol + ATP = 1-O-hexadecyl-2-acetyl-sn-glycero-3-phosphate + ADP + H(+)</text>
        <dbReference type="Rhea" id="RHEA:41676"/>
        <dbReference type="ChEBI" id="CHEBI:15378"/>
        <dbReference type="ChEBI" id="CHEBI:30616"/>
        <dbReference type="ChEBI" id="CHEBI:75936"/>
        <dbReference type="ChEBI" id="CHEBI:78385"/>
        <dbReference type="ChEBI" id="CHEBI:456216"/>
    </reaction>
    <physiologicalReaction direction="left-to-right" evidence="32">
        <dbReference type="Rhea" id="RHEA:41677"/>
    </physiologicalReaction>
</comment>
<dbReference type="GO" id="GO:0005524">
    <property type="term" value="F:ATP binding"/>
    <property type="evidence" value="ECO:0007669"/>
    <property type="project" value="UniProtKB-KW"/>
</dbReference>
<evidence type="ECO:0000256" key="41">
    <source>
        <dbReference type="ARBA" id="ARBA00060536"/>
    </source>
</evidence>
<evidence type="ECO:0000256" key="42">
    <source>
        <dbReference type="PROSITE-ProRule" id="PRU00023"/>
    </source>
</evidence>
<comment type="catalytic activity">
    <reaction evidence="29">
        <text>1-hexadecanoyl-2-(9Z-octadecenoyl)-sn-glycerol + ATP = 1-hexadecanoyl-2-(9Z-octadecenoyl)-sn-glycero-3-phosphate + ADP + H(+)</text>
        <dbReference type="Rhea" id="RHEA:43416"/>
        <dbReference type="ChEBI" id="CHEBI:15378"/>
        <dbReference type="ChEBI" id="CHEBI:30616"/>
        <dbReference type="ChEBI" id="CHEBI:64839"/>
        <dbReference type="ChEBI" id="CHEBI:75466"/>
        <dbReference type="ChEBI" id="CHEBI:456216"/>
    </reaction>
    <physiologicalReaction direction="left-to-right" evidence="29">
        <dbReference type="Rhea" id="RHEA:43417"/>
    </physiologicalReaction>
</comment>
<feature type="repeat" description="ANK" evidence="42">
    <location>
        <begin position="1032"/>
        <end position="1064"/>
    </location>
</feature>
<dbReference type="GO" id="GO:0030027">
    <property type="term" value="C:lamellipodium"/>
    <property type="evidence" value="ECO:0007669"/>
    <property type="project" value="UniProtKB-SubCell"/>
</dbReference>
<dbReference type="PROSITE" id="PS50088">
    <property type="entry name" value="ANK_REPEAT"/>
    <property type="match status" value="1"/>
</dbReference>
<dbReference type="Ensembl" id="ENSMAMT00000037668.1">
    <property type="protein sequence ID" value="ENSMAMP00000041132.1"/>
    <property type="gene ID" value="ENSMAMG00000003210.2"/>
</dbReference>
<dbReference type="GO" id="GO:0005886">
    <property type="term" value="C:plasma membrane"/>
    <property type="evidence" value="ECO:0007669"/>
    <property type="project" value="UniProtKB-SubCell"/>
</dbReference>
<evidence type="ECO:0000256" key="37">
    <source>
        <dbReference type="ARBA" id="ARBA00050897"/>
    </source>
</evidence>
<feature type="region of interest" description="Disordered" evidence="44">
    <location>
        <begin position="935"/>
        <end position="978"/>
    </location>
</feature>
<dbReference type="Pfam" id="PF00130">
    <property type="entry name" value="C1_1"/>
    <property type="match status" value="1"/>
</dbReference>
<evidence type="ECO:0000256" key="6">
    <source>
        <dbReference type="ARBA" id="ARBA00009280"/>
    </source>
</evidence>
<evidence type="ECO:0000256" key="18">
    <source>
        <dbReference type="ARBA" id="ARBA00023043"/>
    </source>
</evidence>
<feature type="domain" description="DAGKc" evidence="45">
    <location>
        <begin position="471"/>
        <end position="606"/>
    </location>
</feature>
<keyword evidence="10 43" id="KW-0808">Transferase</keyword>
<dbReference type="InterPro" id="IPR037607">
    <property type="entry name" value="DGK"/>
</dbReference>
<dbReference type="FunFam" id="3.40.50.10330:FF:000002">
    <property type="entry name" value="Diacylglycerol kinase"/>
    <property type="match status" value="1"/>
</dbReference>
<feature type="compositionally biased region" description="Basic residues" evidence="44">
    <location>
        <begin position="436"/>
        <end position="451"/>
    </location>
</feature>
<dbReference type="GO" id="GO:0005634">
    <property type="term" value="C:nucleus"/>
    <property type="evidence" value="ECO:0007669"/>
    <property type="project" value="UniProtKB-SubCell"/>
</dbReference>
<keyword evidence="9" id="KW-0597">Phosphoprotein</keyword>
<dbReference type="Pfam" id="PF00781">
    <property type="entry name" value="DAGK_cat"/>
    <property type="match status" value="1"/>
</dbReference>
<dbReference type="InterPro" id="IPR047485">
    <property type="entry name" value="C1_DGKzeta_rpt1"/>
</dbReference>
<keyword evidence="22" id="KW-0966">Cell projection</keyword>
<dbReference type="GO" id="GO:0047649">
    <property type="term" value="F:alkylglycerol kinase activity"/>
    <property type="evidence" value="ECO:0007669"/>
    <property type="project" value="UniProtKB-EC"/>
</dbReference>
<keyword evidence="17 43" id="KW-0067">ATP-binding</keyword>
<evidence type="ECO:0000259" key="45">
    <source>
        <dbReference type="PROSITE" id="PS50146"/>
    </source>
</evidence>
<organism evidence="46 47">
    <name type="scientific">Mastacembelus armatus</name>
    <name type="common">zig-zag eel</name>
    <dbReference type="NCBI Taxonomy" id="205130"/>
    <lineage>
        <taxon>Eukaryota</taxon>
        <taxon>Metazoa</taxon>
        <taxon>Chordata</taxon>
        <taxon>Craniata</taxon>
        <taxon>Vertebrata</taxon>
        <taxon>Euteleostomi</taxon>
        <taxon>Actinopterygii</taxon>
        <taxon>Neopterygii</taxon>
        <taxon>Teleostei</taxon>
        <taxon>Neoteleostei</taxon>
        <taxon>Acanthomorphata</taxon>
        <taxon>Anabantaria</taxon>
        <taxon>Synbranchiformes</taxon>
        <taxon>Mastacembelidae</taxon>
        <taxon>Mastacembelus</taxon>
    </lineage>
</organism>
<evidence type="ECO:0000256" key="9">
    <source>
        <dbReference type="ARBA" id="ARBA00022553"/>
    </source>
</evidence>
<dbReference type="Gene3D" id="1.25.40.20">
    <property type="entry name" value="Ankyrin repeat-containing domain"/>
    <property type="match status" value="1"/>
</dbReference>
<keyword evidence="8" id="KW-0963">Cytoplasm</keyword>
<reference evidence="46" key="2">
    <citation type="submission" date="2025-09" db="UniProtKB">
        <authorList>
            <consortium name="Ensembl"/>
        </authorList>
    </citation>
    <scope>IDENTIFICATION</scope>
</reference>
<comment type="catalytic activity">
    <reaction evidence="23">
        <text>1,2-di-(9Z-octadecenoyl)-sn-glycerol + ATP = 1,2-di-(9Z-octadecenoyl)-sn-glycero-3-phosphate + ADP + H(+)</text>
        <dbReference type="Rhea" id="RHEA:40327"/>
        <dbReference type="ChEBI" id="CHEBI:15378"/>
        <dbReference type="ChEBI" id="CHEBI:30616"/>
        <dbReference type="ChEBI" id="CHEBI:52333"/>
        <dbReference type="ChEBI" id="CHEBI:74546"/>
        <dbReference type="ChEBI" id="CHEBI:456216"/>
    </reaction>
    <physiologicalReaction direction="left-to-right" evidence="23">
        <dbReference type="Rhea" id="RHEA:40328"/>
    </physiologicalReaction>
</comment>
<evidence type="ECO:0000256" key="22">
    <source>
        <dbReference type="ARBA" id="ARBA00023273"/>
    </source>
</evidence>
<feature type="compositionally biased region" description="Polar residues" evidence="44">
    <location>
        <begin position="191"/>
        <end position="205"/>
    </location>
</feature>
<feature type="region of interest" description="Disordered" evidence="44">
    <location>
        <begin position="189"/>
        <end position="213"/>
    </location>
</feature>
<dbReference type="SMART" id="SM00046">
    <property type="entry name" value="DAGKc"/>
    <property type="match status" value="1"/>
</dbReference>
<comment type="catalytic activity">
    <reaction evidence="39">
        <text>1,2-ditetradecanoyl-sn-glycerol + ATP = 1,2-ditetradecanoyl-sn-glycero-3-phosphate + ADP + H(+)</text>
        <dbReference type="Rhea" id="RHEA:43444"/>
        <dbReference type="ChEBI" id="CHEBI:15378"/>
        <dbReference type="ChEBI" id="CHEBI:30616"/>
        <dbReference type="ChEBI" id="CHEBI:80651"/>
        <dbReference type="ChEBI" id="CHEBI:83550"/>
        <dbReference type="ChEBI" id="CHEBI:456216"/>
    </reaction>
    <physiologicalReaction direction="left-to-right" evidence="39">
        <dbReference type="Rhea" id="RHEA:43445"/>
    </physiologicalReaction>
</comment>
<dbReference type="PANTHER" id="PTHR11255:SF43">
    <property type="entry name" value="DIACYLGLYCEROL KINASE ZETA"/>
    <property type="match status" value="1"/>
</dbReference>
<dbReference type="PROSITE" id="PS50146">
    <property type="entry name" value="DAGK"/>
    <property type="match status" value="1"/>
</dbReference>
<dbReference type="InterPro" id="IPR017438">
    <property type="entry name" value="ATP-NAD_kinase_N"/>
</dbReference>
<comment type="catalytic activity">
    <reaction evidence="33">
        <text>a 1-O-alkyl-sn-glycerol + ATP = a 1-O-alkyl-sn-glycero-3-phosphate + ADP + H(+)</text>
        <dbReference type="Rhea" id="RHEA:16937"/>
        <dbReference type="ChEBI" id="CHEBI:15378"/>
        <dbReference type="ChEBI" id="CHEBI:15850"/>
        <dbReference type="ChEBI" id="CHEBI:30616"/>
        <dbReference type="ChEBI" id="CHEBI:58014"/>
        <dbReference type="ChEBI" id="CHEBI:456216"/>
        <dbReference type="EC" id="2.7.1.93"/>
    </reaction>
    <physiologicalReaction direction="left-to-right" evidence="33">
        <dbReference type="Rhea" id="RHEA:16938"/>
    </physiologicalReaction>
</comment>
<comment type="catalytic activity">
    <reaction evidence="40">
        <text>1-eicosanoyl-2-(5Z,8Z,11Z,14Z)-eicosatetraenoyl-sn-glycerol + ATP = 1-eicosanoyl-2-(5Z,8Z,11Z,14Z)-eicosatetraenoyl-sn-glycero-3-phosphate + ADP + H(+)</text>
        <dbReference type="Rhea" id="RHEA:40331"/>
        <dbReference type="ChEBI" id="CHEBI:15378"/>
        <dbReference type="ChEBI" id="CHEBI:30616"/>
        <dbReference type="ChEBI" id="CHEBI:77094"/>
        <dbReference type="ChEBI" id="CHEBI:87223"/>
        <dbReference type="ChEBI" id="CHEBI:456216"/>
    </reaction>
    <physiologicalReaction direction="left-to-right" evidence="40">
        <dbReference type="Rhea" id="RHEA:40332"/>
    </physiologicalReaction>
</comment>
<dbReference type="SMART" id="SM00248">
    <property type="entry name" value="ANK"/>
    <property type="match status" value="2"/>
</dbReference>
<dbReference type="InterPro" id="IPR047484">
    <property type="entry name" value="C1_DGKzeta_rpt2"/>
</dbReference>
<dbReference type="GO" id="GO:0046486">
    <property type="term" value="P:glycerolipid metabolic process"/>
    <property type="evidence" value="ECO:0007669"/>
    <property type="project" value="UniProtKB-UniPathway"/>
</dbReference>
<evidence type="ECO:0000256" key="27">
    <source>
        <dbReference type="ARBA" id="ARBA00034614"/>
    </source>
</evidence>
<evidence type="ECO:0000256" key="31">
    <source>
        <dbReference type="ARBA" id="ARBA00034642"/>
    </source>
</evidence>
<feature type="region of interest" description="Disordered" evidence="44">
    <location>
        <begin position="430"/>
        <end position="456"/>
    </location>
</feature>
<evidence type="ECO:0000256" key="17">
    <source>
        <dbReference type="ARBA" id="ARBA00022840"/>
    </source>
</evidence>
<keyword evidence="18 42" id="KW-0040">ANK repeat</keyword>
<dbReference type="Pfam" id="PF23578">
    <property type="entry name" value="DGKI"/>
    <property type="match status" value="1"/>
</dbReference>
<keyword evidence="20" id="KW-0472">Membrane</keyword>
<comment type="subcellular location">
    <subcellularLocation>
        <location evidence="2">Cell membrane</location>
    </subcellularLocation>
    <subcellularLocation>
        <location evidence="3">Cell projection</location>
        <location evidence="3">Lamellipodium</location>
    </subcellularLocation>
    <subcellularLocation>
        <location evidence="4">Cytoplasm</location>
        <location evidence="4">Cytosol</location>
    </subcellularLocation>
    <subcellularLocation>
        <location evidence="1">Nucleus</location>
    </subcellularLocation>
</comment>
<dbReference type="FunFam" id="2.60.200.40:FF:000002">
    <property type="entry name" value="Diacylglycerol kinase"/>
    <property type="match status" value="1"/>
</dbReference>
<keyword evidence="21" id="KW-0539">Nucleus</keyword>
<comment type="catalytic activity">
    <reaction evidence="25">
        <text>1-octadecanoyl-2-(5Z,8Z,11Z,14Z-eicosatetraenoyl)-sn-glycerol + ATP = 1-octadecanoyl-2-(5Z,8Z,11Z,14Z-eicosatetraenoyl)-sn-glycero-3-phosphate + ADP + H(+)</text>
        <dbReference type="Rhea" id="RHEA:40323"/>
        <dbReference type="ChEBI" id="CHEBI:15378"/>
        <dbReference type="ChEBI" id="CHEBI:30616"/>
        <dbReference type="ChEBI" id="CHEBI:75728"/>
        <dbReference type="ChEBI" id="CHEBI:77091"/>
        <dbReference type="ChEBI" id="CHEBI:456216"/>
    </reaction>
    <physiologicalReaction direction="left-to-right" evidence="25">
        <dbReference type="Rhea" id="RHEA:40324"/>
    </physiologicalReaction>
</comment>
<comment type="catalytic activity">
    <reaction evidence="37">
        <text>1-hexadecanoyl-2-(5Z,8Z,11Z,14Z-eicosatetraenoyl)-sn-glycerol + ATP = 1-hexadecanoyl-2-(5Z,8Z,11Z,14Z-eicosatetraenoyl)-sn-glycero-3-phosphate + ADP + H(+)</text>
        <dbReference type="Rhea" id="RHEA:40335"/>
        <dbReference type="ChEBI" id="CHEBI:15378"/>
        <dbReference type="ChEBI" id="CHEBI:30616"/>
        <dbReference type="ChEBI" id="CHEBI:72864"/>
        <dbReference type="ChEBI" id="CHEBI:77096"/>
        <dbReference type="ChEBI" id="CHEBI:456216"/>
    </reaction>
    <physiologicalReaction direction="left-to-right" evidence="37">
        <dbReference type="Rhea" id="RHEA:40336"/>
    </physiologicalReaction>
</comment>
<keyword evidence="14" id="KW-0863">Zinc-finger</keyword>
<feature type="compositionally biased region" description="Basic and acidic residues" evidence="44">
    <location>
        <begin position="959"/>
        <end position="978"/>
    </location>
</feature>
<evidence type="ECO:0000256" key="7">
    <source>
        <dbReference type="ARBA" id="ARBA00022475"/>
    </source>
</evidence>
<keyword evidence="47" id="KW-1185">Reference proteome</keyword>
<keyword evidence="12" id="KW-0677">Repeat</keyword>
<evidence type="ECO:0000256" key="23">
    <source>
        <dbReference type="ARBA" id="ARBA00023371"/>
    </source>
</evidence>
<dbReference type="GO" id="GO:0005829">
    <property type="term" value="C:cytosol"/>
    <property type="evidence" value="ECO:0007669"/>
    <property type="project" value="UniProtKB-SubCell"/>
</dbReference>
<keyword evidence="7" id="KW-1003">Cell membrane</keyword>
<sequence length="1103" mass="124095">MDLFFQRHFRRCRKSQKPCAMRSPSPAVQTSKARRRPSVGSLVSSGKKRQSITNSSQTVGDFGRGSGRADVAFKRRRRAFQRRSSGAISCIHRGLAVRHRRPSRVKSIESHLLGSSMLLASVVQMGNDVKDQEEEELDVSQYSLVIENIKHRPFLRPPRCLRRNSSHLFQADVVLQSSDAGCGVYGRYSRRSSGQGHDSLTKPIQTSTTSPSLASASLSYDRAAHTDPDSSGKAIAKSSLHHLSCEPSTSSLSRTDPEAHIRSTVDWTESAVYGDHIWFETNASGDYCYVGEQHCIARALQKSVNRRKCAACKIVAHTICIEQLEKINFRCKPSFRESGSRNIREPVVVRHHWVHRRRQEGKCKQCGKGFQQKFAFHSKEIVAISCSWCKQAYHNKVSCFMLQQIEEACPIGAHATLIVPPTWIIRVRRNQSSMKSSKKKKRASFKRKSSKKGAEEGRQWKPFIIRPIPSPLMKPLLVFVNPKSGGNQGTKILQSLMWYLNPRQVFDLTQGGPKEGLELYRKVHNLRILACGGDGTVGWILSCLDELALNPQPPVAVLPLGTGNDLARTLNWGGGGYTDEPLSKILSHVEDGAVVQLDRWNLQVEPNPSAGTEPDEQQTDKLPLDVFNNYFSLGFDAHVTLEFHESREANPEKFNSRFRNKMFYAGTAFSDFLMRSSKDLSKHIKVVCDGTDLTSKVQELKLQCLVFLNIPRYCAGTTPWGNPSEHHDFEPQRHDDGYIEVIGFTMTSLATLQVGGHGERLNQCREVTLTTTKPLPVQVDGEPCRLAPSVIRISLRNQANMVQKTKRRTSLPHLNDQQPVPERLRIRVNRISMTDYEALHYDKDKLRQASIPLGLIVVPGDSDLETCREHIQRLQEPKMLSSQRLSPKWCFLDCNLPCFVFCQEHLNYVSEISQEEIFILDPELVVMTTVGTSPSAMPDLVNPASSLVNSSAPSGRMRRRDETRRQGQERGRDGFRRKSLQDLHLKGADLTALDQSGCSLLHHAVSTGSKEMVRYILDNAPNDLLDVTEKLHGETVLHRAASLCHRTICHYLVEAGASLMKTDLQGDTPKNRAEKAHDAELAAYLENRQHYQMIQREDQETAV</sequence>
<keyword evidence="13 43" id="KW-0547">Nucleotide-binding</keyword>
<dbReference type="InterPro" id="IPR001206">
    <property type="entry name" value="Diacylglycerol_kinase_cat_dom"/>
</dbReference>
<evidence type="ECO:0000256" key="1">
    <source>
        <dbReference type="ARBA" id="ARBA00004123"/>
    </source>
</evidence>
<dbReference type="InterPro" id="IPR016064">
    <property type="entry name" value="NAD/diacylglycerol_kinase_sf"/>
</dbReference>
<evidence type="ECO:0000256" key="3">
    <source>
        <dbReference type="ARBA" id="ARBA00004510"/>
    </source>
</evidence>
<dbReference type="Gene3D" id="3.40.50.10330">
    <property type="entry name" value="Probable inorganic polyphosphate/atp-NAD kinase, domain 1"/>
    <property type="match status" value="1"/>
</dbReference>
<evidence type="ECO:0000256" key="44">
    <source>
        <dbReference type="SAM" id="MobiDB-lite"/>
    </source>
</evidence>
<comment type="catalytic activity">
    <reaction evidence="34">
        <text>1-(9Z-octadecenoyl)-2-hexadecanoyl-sn-glycerol + ATP = 1-(9Z)-octadecenoyl-2-hexadecanoyl-sn-glycero-3-phosphate + ADP + H(+)</text>
        <dbReference type="Rhea" id="RHEA:43420"/>
        <dbReference type="ChEBI" id="CHEBI:15378"/>
        <dbReference type="ChEBI" id="CHEBI:30616"/>
        <dbReference type="ChEBI" id="CHEBI:74551"/>
        <dbReference type="ChEBI" id="CHEBI:75447"/>
        <dbReference type="ChEBI" id="CHEBI:456216"/>
    </reaction>
    <physiologicalReaction direction="left-to-right" evidence="34">
        <dbReference type="Rhea" id="RHEA:43421"/>
    </physiologicalReaction>
</comment>
<keyword evidence="11" id="KW-0479">Metal-binding</keyword>
<accession>A0A7N8X6E3</accession>
<evidence type="ECO:0000256" key="13">
    <source>
        <dbReference type="ARBA" id="ARBA00022741"/>
    </source>
</evidence>
<comment type="catalytic activity">
    <reaction evidence="35">
        <text>1,2-di-(5Z,8Z,11Z,14Z)-eicosatetraenoyl-sn-glycerol + ATP = 1,2-di-(5Z,8Z,11Z,14Z)-eicosatetraenoyl-sn-glycero-3-phosphate + ADP + H(+)</text>
        <dbReference type="Rhea" id="RHEA:40351"/>
        <dbReference type="ChEBI" id="CHEBI:15378"/>
        <dbReference type="ChEBI" id="CHEBI:30616"/>
        <dbReference type="ChEBI" id="CHEBI:77125"/>
        <dbReference type="ChEBI" id="CHEBI:77126"/>
        <dbReference type="ChEBI" id="CHEBI:456216"/>
    </reaction>
    <physiologicalReaction direction="left-to-right" evidence="35">
        <dbReference type="Rhea" id="RHEA:40352"/>
    </physiologicalReaction>
</comment>
<comment type="catalytic activity">
    <reaction evidence="36">
        <text>1-octadecanoyl-2-(4Z,7Z,10Z,13Z,16Z,19Z-docosahexaenoyl)-sn-glycerol + ATP = 1-octadecanoyl-2-(4Z,7Z,10Z,13Z,16Z,19Z-docosahexaenoyl)-sn-glycero-3-phosphate + ADP + H(+)</text>
        <dbReference type="Rhea" id="RHEA:40359"/>
        <dbReference type="ChEBI" id="CHEBI:15378"/>
        <dbReference type="ChEBI" id="CHEBI:30616"/>
        <dbReference type="ChEBI" id="CHEBI:77129"/>
        <dbReference type="ChEBI" id="CHEBI:77130"/>
        <dbReference type="ChEBI" id="CHEBI:456216"/>
    </reaction>
    <physiologicalReaction direction="left-to-right" evidence="36">
        <dbReference type="Rhea" id="RHEA:40360"/>
    </physiologicalReaction>
</comment>
<keyword evidence="16" id="KW-0862">Zinc</keyword>
<dbReference type="Proteomes" id="UP000261640">
    <property type="component" value="Unplaced"/>
</dbReference>
<dbReference type="Gene3D" id="2.60.200.40">
    <property type="match status" value="1"/>
</dbReference>
<evidence type="ECO:0000256" key="36">
    <source>
        <dbReference type="ARBA" id="ARBA00050789"/>
    </source>
</evidence>